<evidence type="ECO:0000313" key="1">
    <source>
        <dbReference type="EMBL" id="MBX8631782.1"/>
    </source>
</evidence>
<organism evidence="1 3">
    <name type="scientific">Candidatus Sysuiplasma superficiale</name>
    <dbReference type="NCBI Taxonomy" id="2823368"/>
    <lineage>
        <taxon>Archaea</taxon>
        <taxon>Methanobacteriati</taxon>
        <taxon>Thermoplasmatota</taxon>
        <taxon>Thermoplasmata</taxon>
        <taxon>Candidatus Sysuiplasmatales</taxon>
        <taxon>Candidatus Sysuiplasmataceae</taxon>
        <taxon>Candidatus Sysuiplasma</taxon>
    </lineage>
</organism>
<sequence>MEIGSGKLILLGLISGLTSEVEIAREAVDRHRPSAIGLTVTAEEIEGIKRWNQGNEELPPYTDFDLYYMKQMSRFGEVRLPSPSLAFLVEFAERAGIPLVPLDMGEEEYSSLYIQNVSPISLFFSSMFKSRRLRKKIQGSAEEVVCELDRLSMYPDGIAAVERERERHIASEIVSHIEENRAFLAAVNYEKAAKILKLLEDEKQ</sequence>
<proteinExistence type="predicted"/>
<dbReference type="Proteomes" id="UP000750197">
    <property type="component" value="Unassembled WGS sequence"/>
</dbReference>
<comment type="caution">
    <text evidence="1">The sequence shown here is derived from an EMBL/GenBank/DDBJ whole genome shotgun (WGS) entry which is preliminary data.</text>
</comment>
<accession>A0A8J8CFQ4</accession>
<dbReference type="EMBL" id="JAHEAC010000008">
    <property type="protein sequence ID" value="MBX8643482.1"/>
    <property type="molecule type" value="Genomic_DNA"/>
</dbReference>
<reference evidence="1" key="1">
    <citation type="submission" date="2021-04" db="EMBL/GenBank/DDBJ databases">
        <title>Genomic insights into ecological role and evolution of a novel Thermoplasmata order Candidatus Sysuiplasmatales.</title>
        <authorList>
            <person name="Yuan Y."/>
        </authorList>
    </citation>
    <scope>NUCLEOTIDE SEQUENCE</scope>
    <source>
        <strain evidence="2">TUT19-bin139</strain>
        <strain evidence="1">YP2-bin.285</strain>
    </source>
</reference>
<gene>
    <name evidence="1" type="ORF">J9259_04585</name>
    <name evidence="2" type="ORF">KIY12_01955</name>
</gene>
<name>A0A8J8CFQ4_9ARCH</name>
<dbReference type="EMBL" id="JAGVSJ010000009">
    <property type="protein sequence ID" value="MBX8631782.1"/>
    <property type="molecule type" value="Genomic_DNA"/>
</dbReference>
<dbReference type="Proteomes" id="UP000716004">
    <property type="component" value="Unassembled WGS sequence"/>
</dbReference>
<evidence type="ECO:0000313" key="2">
    <source>
        <dbReference type="EMBL" id="MBX8643482.1"/>
    </source>
</evidence>
<dbReference type="AlphaFoldDB" id="A0A8J8CFQ4"/>
<evidence type="ECO:0000313" key="3">
    <source>
        <dbReference type="Proteomes" id="UP000716004"/>
    </source>
</evidence>
<protein>
    <submittedName>
        <fullName evidence="1">Uncharacterized protein</fullName>
    </submittedName>
</protein>